<dbReference type="SUPFAM" id="SSF46955">
    <property type="entry name" value="Putative DNA-binding domain"/>
    <property type="match status" value="1"/>
</dbReference>
<accession>A0ABP4UR87</accession>
<evidence type="ECO:0000256" key="2">
    <source>
        <dbReference type="SAM" id="MobiDB-lite"/>
    </source>
</evidence>
<evidence type="ECO:0000313" key="5">
    <source>
        <dbReference type="Proteomes" id="UP001500280"/>
    </source>
</evidence>
<feature type="region of interest" description="Disordered" evidence="2">
    <location>
        <begin position="167"/>
        <end position="195"/>
    </location>
</feature>
<dbReference type="PROSITE" id="PS50937">
    <property type="entry name" value="HTH_MERR_2"/>
    <property type="match status" value="1"/>
</dbReference>
<dbReference type="PANTHER" id="PTHR30204:SF90">
    <property type="entry name" value="HTH-TYPE TRANSCRIPTIONAL ACTIVATOR MTA"/>
    <property type="match status" value="1"/>
</dbReference>
<gene>
    <name evidence="4" type="ORF">GCM10009745_67960</name>
</gene>
<feature type="domain" description="HTH merR-type" evidence="3">
    <location>
        <begin position="7"/>
        <end position="76"/>
    </location>
</feature>
<comment type="caution">
    <text evidence="4">The sequence shown here is derived from an EMBL/GenBank/DDBJ whole genome shotgun (WGS) entry which is preliminary data.</text>
</comment>
<dbReference type="RefSeq" id="WP_344161370.1">
    <property type="nucleotide sequence ID" value="NZ_BAAANF010000022.1"/>
</dbReference>
<dbReference type="InterPro" id="IPR000551">
    <property type="entry name" value="MerR-type_HTH_dom"/>
</dbReference>
<dbReference type="InterPro" id="IPR047057">
    <property type="entry name" value="MerR_fam"/>
</dbReference>
<organism evidence="4 5">
    <name type="scientific">Kribbella yunnanensis</name>
    <dbReference type="NCBI Taxonomy" id="190194"/>
    <lineage>
        <taxon>Bacteria</taxon>
        <taxon>Bacillati</taxon>
        <taxon>Actinomycetota</taxon>
        <taxon>Actinomycetes</taxon>
        <taxon>Propionibacteriales</taxon>
        <taxon>Kribbellaceae</taxon>
        <taxon>Kribbella</taxon>
    </lineage>
</organism>
<dbReference type="PROSITE" id="PS00552">
    <property type="entry name" value="HTH_MERR_1"/>
    <property type="match status" value="1"/>
</dbReference>
<dbReference type="InterPro" id="IPR009061">
    <property type="entry name" value="DNA-bd_dom_put_sf"/>
</dbReference>
<evidence type="ECO:0000313" key="4">
    <source>
        <dbReference type="EMBL" id="GAA1710360.1"/>
    </source>
</evidence>
<dbReference type="Gene3D" id="1.10.1660.10">
    <property type="match status" value="1"/>
</dbReference>
<dbReference type="SMART" id="SM00422">
    <property type="entry name" value="HTH_MERR"/>
    <property type="match status" value="1"/>
</dbReference>
<keyword evidence="1" id="KW-0238">DNA-binding</keyword>
<proteinExistence type="predicted"/>
<evidence type="ECO:0000256" key="1">
    <source>
        <dbReference type="ARBA" id="ARBA00023125"/>
    </source>
</evidence>
<name>A0ABP4UR87_9ACTN</name>
<evidence type="ECO:0000259" key="3">
    <source>
        <dbReference type="PROSITE" id="PS50937"/>
    </source>
</evidence>
<dbReference type="Proteomes" id="UP001500280">
    <property type="component" value="Unassembled WGS sequence"/>
</dbReference>
<dbReference type="PANTHER" id="PTHR30204">
    <property type="entry name" value="REDOX-CYCLING DRUG-SENSING TRANSCRIPTIONAL ACTIVATOR SOXR"/>
    <property type="match status" value="1"/>
</dbReference>
<reference evidence="5" key="1">
    <citation type="journal article" date="2019" name="Int. J. Syst. Evol. Microbiol.">
        <title>The Global Catalogue of Microorganisms (GCM) 10K type strain sequencing project: providing services to taxonomists for standard genome sequencing and annotation.</title>
        <authorList>
            <consortium name="The Broad Institute Genomics Platform"/>
            <consortium name="The Broad Institute Genome Sequencing Center for Infectious Disease"/>
            <person name="Wu L."/>
            <person name="Ma J."/>
        </authorList>
    </citation>
    <scope>NUCLEOTIDE SEQUENCE [LARGE SCALE GENOMIC DNA]</scope>
    <source>
        <strain evidence="5">JCM 14307</strain>
    </source>
</reference>
<protein>
    <submittedName>
        <fullName evidence="4">MerR family transcriptional regulator</fullName>
    </submittedName>
</protein>
<sequence>MDTDDRTWRVGELAQATGLSVRTLHHYDEIGLLAPSGRTASGHRQYDAADVRRLHRVLALRAFGLPLAEVAQLLDGDVSDVRELIRTQLEVVEEQVAAATKVQRKLVGVLTGLDQAEQPSAQTLIELIEVMTAMTRALTRQEFEELAESRKTAAAQLTPEELAAMTEHRRKAAADLTPEQLEELSSARAALMPEE</sequence>
<keyword evidence="5" id="KW-1185">Reference proteome</keyword>
<dbReference type="EMBL" id="BAAANF010000022">
    <property type="protein sequence ID" value="GAA1710360.1"/>
    <property type="molecule type" value="Genomic_DNA"/>
</dbReference>
<dbReference type="Pfam" id="PF13411">
    <property type="entry name" value="MerR_1"/>
    <property type="match status" value="1"/>
</dbReference>
<dbReference type="PRINTS" id="PR00040">
    <property type="entry name" value="HTHMERR"/>
</dbReference>